<proteinExistence type="predicted"/>
<gene>
    <name evidence="4" type="primary">LOC100907819</name>
</gene>
<feature type="region of interest" description="Disordered" evidence="1">
    <location>
        <begin position="210"/>
        <end position="229"/>
    </location>
</feature>
<feature type="region of interest" description="Disordered" evidence="1">
    <location>
        <begin position="38"/>
        <end position="57"/>
    </location>
</feature>
<protein>
    <submittedName>
        <fullName evidence="4">Uncharacterized protein LOC100907819</fullName>
    </submittedName>
</protein>
<sequence length="229" mass="25701">MERSTIVGVLFLALIGMVSAKPPEGYRASLDTYHNHNHLHHQQQQSQPLRQNHAQHHGLEHGQLPAQQPLQDSRAAQLVPLHDVNRVRGVYVNGKPVVAGVPQAVSLTPVKHQPQAQAKAPYDLPIPAAEYYDEIPPYSGPQSAYIPTAPYPASIYGRPPFWVRLQRWNPFSRLYRTTYTVGAPEYSPAYGYVVPPLMVLPTPPNSKIEPVYSQPLNQPPTPQRRYSIF</sequence>
<keyword evidence="3" id="KW-1185">Reference proteome</keyword>
<evidence type="ECO:0000256" key="2">
    <source>
        <dbReference type="SAM" id="SignalP"/>
    </source>
</evidence>
<feature type="chain" id="PRO_5042576159" evidence="2">
    <location>
        <begin position="21"/>
        <end position="229"/>
    </location>
</feature>
<keyword evidence="2" id="KW-0732">Signal</keyword>
<name>A0AAJ6QX21_9ACAR</name>
<dbReference type="Proteomes" id="UP000694867">
    <property type="component" value="Unplaced"/>
</dbReference>
<dbReference type="GeneID" id="100907819"/>
<reference evidence="4" key="1">
    <citation type="submission" date="2025-08" db="UniProtKB">
        <authorList>
            <consortium name="RefSeq"/>
        </authorList>
    </citation>
    <scope>IDENTIFICATION</scope>
</reference>
<evidence type="ECO:0000256" key="1">
    <source>
        <dbReference type="SAM" id="MobiDB-lite"/>
    </source>
</evidence>
<evidence type="ECO:0000313" key="3">
    <source>
        <dbReference type="Proteomes" id="UP000694867"/>
    </source>
</evidence>
<organism evidence="3 4">
    <name type="scientific">Galendromus occidentalis</name>
    <name type="common">western predatory mite</name>
    <dbReference type="NCBI Taxonomy" id="34638"/>
    <lineage>
        <taxon>Eukaryota</taxon>
        <taxon>Metazoa</taxon>
        <taxon>Ecdysozoa</taxon>
        <taxon>Arthropoda</taxon>
        <taxon>Chelicerata</taxon>
        <taxon>Arachnida</taxon>
        <taxon>Acari</taxon>
        <taxon>Parasitiformes</taxon>
        <taxon>Mesostigmata</taxon>
        <taxon>Gamasina</taxon>
        <taxon>Phytoseioidea</taxon>
        <taxon>Phytoseiidae</taxon>
        <taxon>Typhlodrominae</taxon>
        <taxon>Galendromus</taxon>
    </lineage>
</organism>
<feature type="compositionally biased region" description="Low complexity" evidence="1">
    <location>
        <begin position="42"/>
        <end position="52"/>
    </location>
</feature>
<dbReference type="RefSeq" id="XP_003746556.1">
    <property type="nucleotide sequence ID" value="XM_003746508.1"/>
</dbReference>
<dbReference type="AlphaFoldDB" id="A0AAJ6QX21"/>
<feature type="signal peptide" evidence="2">
    <location>
        <begin position="1"/>
        <end position="20"/>
    </location>
</feature>
<evidence type="ECO:0000313" key="4">
    <source>
        <dbReference type="RefSeq" id="XP_003746556.1"/>
    </source>
</evidence>
<dbReference type="KEGG" id="goe:100907819"/>
<accession>A0AAJ6QX21</accession>